<evidence type="ECO:0000313" key="3">
    <source>
        <dbReference type="Proteomes" id="UP000030129"/>
    </source>
</evidence>
<comment type="caution">
    <text evidence="2">The sequence shown here is derived from an EMBL/GenBank/DDBJ whole genome shotgun (WGS) entry which is preliminary data.</text>
</comment>
<organism evidence="2 3">
    <name type="scientific">Flavobacterium beibuense F44-8</name>
    <dbReference type="NCBI Taxonomy" id="1406840"/>
    <lineage>
        <taxon>Bacteria</taxon>
        <taxon>Pseudomonadati</taxon>
        <taxon>Bacteroidota</taxon>
        <taxon>Flavobacteriia</taxon>
        <taxon>Flavobacteriales</taxon>
        <taxon>Flavobacteriaceae</taxon>
        <taxon>Flavobacterium</taxon>
    </lineage>
</organism>
<feature type="signal peptide" evidence="1">
    <location>
        <begin position="1"/>
        <end position="19"/>
    </location>
</feature>
<dbReference type="Pfam" id="PF12094">
    <property type="entry name" value="DUF3570"/>
    <property type="match status" value="1"/>
</dbReference>
<keyword evidence="3" id="KW-1185">Reference proteome</keyword>
<dbReference type="Proteomes" id="UP000030129">
    <property type="component" value="Unassembled WGS sequence"/>
</dbReference>
<dbReference type="AlphaFoldDB" id="A0A0A2LKT8"/>
<keyword evidence="1" id="KW-0732">Signal</keyword>
<reference evidence="2 3" key="1">
    <citation type="submission" date="2013-09" db="EMBL/GenBank/DDBJ databases">
        <authorList>
            <person name="Zeng Z."/>
            <person name="Chen C."/>
        </authorList>
    </citation>
    <scope>NUCLEOTIDE SEQUENCE [LARGE SCALE GENOMIC DNA]</scope>
    <source>
        <strain evidence="2 3">F44-8</strain>
    </source>
</reference>
<accession>A0A0A2LKT8</accession>
<evidence type="ECO:0008006" key="4">
    <source>
        <dbReference type="Google" id="ProtNLM"/>
    </source>
</evidence>
<dbReference type="InterPro" id="IPR021953">
    <property type="entry name" value="DUF3570"/>
</dbReference>
<evidence type="ECO:0000256" key="1">
    <source>
        <dbReference type="SAM" id="SignalP"/>
    </source>
</evidence>
<feature type="chain" id="PRO_5001991110" description="DUF3570 domain-containing protein" evidence="1">
    <location>
        <begin position="20"/>
        <end position="440"/>
    </location>
</feature>
<proteinExistence type="predicted"/>
<sequence length="440" mass="50047">MKRFTLFSILLLTSVAAVAQQEQDSTQVTYKKRVLESTEVDFLMSYYQQDGVHSAVAGGKGMEKLSDVTPTIVVAMPLNDDDVLTVDAGLSAYSSASSGNINPFDSSTPSPWQASSGASASDMLTSLVVNYSHSSDDRNDIWNAHLSGSTEYDYSSLGFGGGYTKLFNDKNSEINVSGNVYLDSWRPIYPKELQDFYNNGYDLNGGIFNYFTITGNTDYNPSRFSPHPKKNRNSYSMSFSFSQVATERMQFSLFADLLYQQGLLSTPYQRVYFADVADSFINEFHLADDIERLPDNRFKLPLGARLNYYVNQWLVVRTYYRFYTDDWGLSSHTANIELPIKLNDRFTVFPMYRYYTQQGSKYFAPYNTHLSTEQYYTSDYDLSTFDAHQYGFGVNYTDIFAAARVWGYGIKNIDLRFNHYSRSDGLDANIVSFGIKFVQQ</sequence>
<dbReference type="EMBL" id="JRLV01000009">
    <property type="protein sequence ID" value="KGO80872.1"/>
    <property type="molecule type" value="Genomic_DNA"/>
</dbReference>
<dbReference type="RefSeq" id="WP_035133710.1">
    <property type="nucleotide sequence ID" value="NZ_JRLV01000009.1"/>
</dbReference>
<dbReference type="eggNOG" id="COG2067">
    <property type="taxonomic scope" value="Bacteria"/>
</dbReference>
<gene>
    <name evidence="2" type="ORF">Q763_10105</name>
</gene>
<dbReference type="STRING" id="1406840.Q763_10105"/>
<protein>
    <recommendedName>
        <fullName evidence="4">DUF3570 domain-containing protein</fullName>
    </recommendedName>
</protein>
<name>A0A0A2LKT8_9FLAO</name>
<evidence type="ECO:0000313" key="2">
    <source>
        <dbReference type="EMBL" id="KGO80872.1"/>
    </source>
</evidence>